<gene>
    <name evidence="6" type="ORF">TWF696_001054</name>
</gene>
<dbReference type="InterPro" id="IPR024079">
    <property type="entry name" value="MetalloPept_cat_dom_sf"/>
</dbReference>
<comment type="caution">
    <text evidence="6">The sequence shown here is derived from an EMBL/GenBank/DDBJ whole genome shotgun (WGS) entry which is preliminary data.</text>
</comment>
<feature type="domain" description="Peptidase M10 metallopeptidase" evidence="5">
    <location>
        <begin position="129"/>
        <end position="242"/>
    </location>
</feature>
<organism evidence="6 7">
    <name type="scientific">Orbilia brochopaga</name>
    <dbReference type="NCBI Taxonomy" id="3140254"/>
    <lineage>
        <taxon>Eukaryota</taxon>
        <taxon>Fungi</taxon>
        <taxon>Dikarya</taxon>
        <taxon>Ascomycota</taxon>
        <taxon>Pezizomycotina</taxon>
        <taxon>Orbiliomycetes</taxon>
        <taxon>Orbiliales</taxon>
        <taxon>Orbiliaceae</taxon>
        <taxon>Orbilia</taxon>
    </lineage>
</organism>
<keyword evidence="2" id="KW-0479">Metal-binding</keyword>
<keyword evidence="3" id="KW-0378">Hydrolase</keyword>
<name>A0AAV9VES2_9PEZI</name>
<dbReference type="Proteomes" id="UP001375240">
    <property type="component" value="Unassembled WGS sequence"/>
</dbReference>
<dbReference type="GO" id="GO:0006508">
    <property type="term" value="P:proteolysis"/>
    <property type="evidence" value="ECO:0007669"/>
    <property type="project" value="UniProtKB-KW"/>
</dbReference>
<evidence type="ECO:0000256" key="1">
    <source>
        <dbReference type="ARBA" id="ARBA00022670"/>
    </source>
</evidence>
<evidence type="ECO:0000256" key="2">
    <source>
        <dbReference type="ARBA" id="ARBA00022723"/>
    </source>
</evidence>
<sequence length="312" mass="35775">MSTLCAGNKIDEVVEVSTRLVPDRHFSNSEASEIQSQAAECPKFPFGPNLANTVLATKTTTVGSYFASYQYTGTVRNNRKGYYPGVGVSRGPGLPTCETQRGRGPDSRKHHTAIQIGYHCRITRYALNDTIRYYFDRDTFDKAGLDSDYALECFENAIRAWEPLPVQFERVTVRKKAFFTIVFSNSIRYPKTLAKSFFPHHRSSRRKLKVYPRAFESQHRDYLLNVFCHELGHIMGLRHEFAPEEETEQPSVCWGVRDPESVMNYFAHPCEFAVQTLDTMHLNNFYNDTGKEIDGFPVVVKKIQRGNRDDTE</sequence>
<evidence type="ECO:0000313" key="7">
    <source>
        <dbReference type="Proteomes" id="UP001375240"/>
    </source>
</evidence>
<evidence type="ECO:0000256" key="3">
    <source>
        <dbReference type="ARBA" id="ARBA00022801"/>
    </source>
</evidence>
<dbReference type="Pfam" id="PF00413">
    <property type="entry name" value="Peptidase_M10"/>
    <property type="match status" value="1"/>
</dbReference>
<dbReference type="GO" id="GO:0031012">
    <property type="term" value="C:extracellular matrix"/>
    <property type="evidence" value="ECO:0007669"/>
    <property type="project" value="InterPro"/>
</dbReference>
<evidence type="ECO:0000256" key="4">
    <source>
        <dbReference type="ARBA" id="ARBA00022833"/>
    </source>
</evidence>
<dbReference type="Gene3D" id="3.40.390.10">
    <property type="entry name" value="Collagenase (Catalytic Domain)"/>
    <property type="match status" value="1"/>
</dbReference>
<evidence type="ECO:0000313" key="6">
    <source>
        <dbReference type="EMBL" id="KAK6359927.1"/>
    </source>
</evidence>
<accession>A0AAV9VES2</accession>
<protein>
    <recommendedName>
        <fullName evidence="5">Peptidase M10 metallopeptidase domain-containing protein</fullName>
    </recommendedName>
</protein>
<keyword evidence="1" id="KW-0645">Protease</keyword>
<keyword evidence="7" id="KW-1185">Reference proteome</keyword>
<proteinExistence type="predicted"/>
<dbReference type="EMBL" id="JAVHNQ010000001">
    <property type="protein sequence ID" value="KAK6359927.1"/>
    <property type="molecule type" value="Genomic_DNA"/>
</dbReference>
<dbReference type="GO" id="GO:0008270">
    <property type="term" value="F:zinc ion binding"/>
    <property type="evidence" value="ECO:0007669"/>
    <property type="project" value="InterPro"/>
</dbReference>
<dbReference type="InterPro" id="IPR001818">
    <property type="entry name" value="Pept_M10_metallopeptidase"/>
</dbReference>
<evidence type="ECO:0000259" key="5">
    <source>
        <dbReference type="Pfam" id="PF00413"/>
    </source>
</evidence>
<keyword evidence="4" id="KW-0862">Zinc</keyword>
<reference evidence="6 7" key="1">
    <citation type="submission" date="2019-10" db="EMBL/GenBank/DDBJ databases">
        <authorList>
            <person name="Palmer J.M."/>
        </authorList>
    </citation>
    <scope>NUCLEOTIDE SEQUENCE [LARGE SCALE GENOMIC DNA]</scope>
    <source>
        <strain evidence="6 7">TWF696</strain>
    </source>
</reference>
<dbReference type="SUPFAM" id="SSF55486">
    <property type="entry name" value="Metalloproteases ('zincins'), catalytic domain"/>
    <property type="match status" value="1"/>
</dbReference>
<dbReference type="GO" id="GO:0004222">
    <property type="term" value="F:metalloendopeptidase activity"/>
    <property type="evidence" value="ECO:0007669"/>
    <property type="project" value="InterPro"/>
</dbReference>
<dbReference type="AlphaFoldDB" id="A0AAV9VES2"/>